<keyword evidence="1" id="KW-0963">Cytoplasm</keyword>
<name>A0A7Y6TUM9_9BURK</name>
<dbReference type="PRINTS" id="PR00625">
    <property type="entry name" value="JDOMAIN"/>
</dbReference>
<dbReference type="SUPFAM" id="SSF49493">
    <property type="entry name" value="HSP40/DnaJ peptide-binding domain"/>
    <property type="match status" value="2"/>
</dbReference>
<dbReference type="RefSeq" id="WP_176064862.1">
    <property type="nucleotide sequence ID" value="NZ_JABWMJ010000001.1"/>
</dbReference>
<dbReference type="CDD" id="cd10747">
    <property type="entry name" value="DnaJ_C"/>
    <property type="match status" value="1"/>
</dbReference>
<dbReference type="GO" id="GO:0051082">
    <property type="term" value="F:unfolded protein binding"/>
    <property type="evidence" value="ECO:0007669"/>
    <property type="project" value="InterPro"/>
</dbReference>
<dbReference type="CDD" id="cd06257">
    <property type="entry name" value="DnaJ"/>
    <property type="match status" value="1"/>
</dbReference>
<keyword evidence="3" id="KW-0143">Chaperone</keyword>
<dbReference type="GO" id="GO:0005737">
    <property type="term" value="C:cytoplasm"/>
    <property type="evidence" value="ECO:0007669"/>
    <property type="project" value="TreeGrafter"/>
</dbReference>
<keyword evidence="6" id="KW-1185">Reference proteome</keyword>
<dbReference type="GO" id="GO:0042026">
    <property type="term" value="P:protein refolding"/>
    <property type="evidence" value="ECO:0007669"/>
    <property type="project" value="TreeGrafter"/>
</dbReference>
<dbReference type="FunFam" id="2.60.260.20:FF:000008">
    <property type="entry name" value="Curved DNA-binding protein"/>
    <property type="match status" value="1"/>
</dbReference>
<dbReference type="InterPro" id="IPR001623">
    <property type="entry name" value="DnaJ_domain"/>
</dbReference>
<dbReference type="InterPro" id="IPR002939">
    <property type="entry name" value="DnaJ_C"/>
</dbReference>
<accession>A0A7Y6TUM9</accession>
<keyword evidence="2" id="KW-0238">DNA-binding</keyword>
<dbReference type="EMBL" id="JABWMJ010000001">
    <property type="protein sequence ID" value="NUZ04145.1"/>
    <property type="molecule type" value="Genomic_DNA"/>
</dbReference>
<organism evidence="5 6">
    <name type="scientific">Piscinibacter koreensis</name>
    <dbReference type="NCBI Taxonomy" id="2742824"/>
    <lineage>
        <taxon>Bacteria</taxon>
        <taxon>Pseudomonadati</taxon>
        <taxon>Pseudomonadota</taxon>
        <taxon>Betaproteobacteria</taxon>
        <taxon>Burkholderiales</taxon>
        <taxon>Sphaerotilaceae</taxon>
        <taxon>Piscinibacter</taxon>
    </lineage>
</organism>
<evidence type="ECO:0000256" key="1">
    <source>
        <dbReference type="ARBA" id="ARBA00022490"/>
    </source>
</evidence>
<dbReference type="InterPro" id="IPR036869">
    <property type="entry name" value="J_dom_sf"/>
</dbReference>
<evidence type="ECO:0000256" key="3">
    <source>
        <dbReference type="ARBA" id="ARBA00023186"/>
    </source>
</evidence>
<dbReference type="InterPro" id="IPR018253">
    <property type="entry name" value="DnaJ_domain_CS"/>
</dbReference>
<dbReference type="GO" id="GO:0003677">
    <property type="term" value="F:DNA binding"/>
    <property type="evidence" value="ECO:0007669"/>
    <property type="project" value="UniProtKB-KW"/>
</dbReference>
<comment type="caution">
    <text evidence="5">The sequence shown here is derived from an EMBL/GenBank/DDBJ whole genome shotgun (WGS) entry which is preliminary data.</text>
</comment>
<gene>
    <name evidence="5" type="ORF">HQN59_00065</name>
</gene>
<dbReference type="AlphaFoldDB" id="A0A7Y6TUM9"/>
<dbReference type="SUPFAM" id="SSF46565">
    <property type="entry name" value="Chaperone J-domain"/>
    <property type="match status" value="1"/>
</dbReference>
<evidence type="ECO:0000259" key="4">
    <source>
        <dbReference type="PROSITE" id="PS50076"/>
    </source>
</evidence>
<dbReference type="Gene3D" id="1.10.287.110">
    <property type="entry name" value="DnaJ domain"/>
    <property type="match status" value="1"/>
</dbReference>
<dbReference type="PROSITE" id="PS00636">
    <property type="entry name" value="DNAJ_1"/>
    <property type="match status" value="1"/>
</dbReference>
<sequence>MQYKDYYQALGVPRDASADDIKKAYRKLARQYHPDVSKLPDAEARFKEINEANEVLKDPEKRAAYDAMGTQWQAGQDFQPPPNWDAGFEFRGRGERPGAGFGGGPGFDGDFDPSDFFESLFGRGGFASARGGRAAPTQGEDHHAKVVIDLADAYRGAERTISLRAPTLGPDGRVVMQERRLDVKIPKGIRPGQHLRLAGQGAPGAGGPAGDLYLEIEFQPDPRYRVEGKDVYVDLPVAPWEAALGATVDLATPDGSVQLTVPPGSAAGRKLRLKGRGLPGREPGDLYAVLTVRQPPADTTAARDAYAAFAQAFRGFDPRRG</sequence>
<dbReference type="SMART" id="SM00271">
    <property type="entry name" value="DnaJ"/>
    <property type="match status" value="1"/>
</dbReference>
<evidence type="ECO:0000256" key="2">
    <source>
        <dbReference type="ARBA" id="ARBA00023125"/>
    </source>
</evidence>
<dbReference type="Pfam" id="PF01556">
    <property type="entry name" value="DnaJ_C"/>
    <property type="match status" value="1"/>
</dbReference>
<dbReference type="Gene3D" id="2.60.260.20">
    <property type="entry name" value="Urease metallochaperone UreE, N-terminal domain"/>
    <property type="match status" value="2"/>
</dbReference>
<dbReference type="PROSITE" id="PS50076">
    <property type="entry name" value="DNAJ_2"/>
    <property type="match status" value="1"/>
</dbReference>
<proteinExistence type="predicted"/>
<dbReference type="Proteomes" id="UP000529637">
    <property type="component" value="Unassembled WGS sequence"/>
</dbReference>
<protein>
    <submittedName>
        <fullName evidence="5">DnaJ domain-containing protein</fullName>
    </submittedName>
</protein>
<feature type="domain" description="J" evidence="4">
    <location>
        <begin position="5"/>
        <end position="69"/>
    </location>
</feature>
<dbReference type="Pfam" id="PF00226">
    <property type="entry name" value="DnaJ"/>
    <property type="match status" value="1"/>
</dbReference>
<evidence type="ECO:0000313" key="6">
    <source>
        <dbReference type="Proteomes" id="UP000529637"/>
    </source>
</evidence>
<dbReference type="PANTHER" id="PTHR43096:SF52">
    <property type="entry name" value="DNAJ HOMOLOG 1, MITOCHONDRIAL-RELATED"/>
    <property type="match status" value="1"/>
</dbReference>
<evidence type="ECO:0000313" key="5">
    <source>
        <dbReference type="EMBL" id="NUZ04145.1"/>
    </source>
</evidence>
<dbReference type="InterPro" id="IPR008971">
    <property type="entry name" value="HSP40/DnaJ_pept-bd"/>
</dbReference>
<dbReference type="PANTHER" id="PTHR43096">
    <property type="entry name" value="DNAJ HOMOLOG 1, MITOCHONDRIAL-RELATED"/>
    <property type="match status" value="1"/>
</dbReference>
<reference evidence="5 6" key="1">
    <citation type="submission" date="2020-06" db="EMBL/GenBank/DDBJ databases">
        <title>Schlegella sp. ID0723 isolated from air conditioner.</title>
        <authorList>
            <person name="Kim D.Y."/>
            <person name="Kim D.-U."/>
        </authorList>
    </citation>
    <scope>NUCLEOTIDE SEQUENCE [LARGE SCALE GENOMIC DNA]</scope>
    <source>
        <strain evidence="5 6">ID0723</strain>
    </source>
</reference>